<accession>A0A812S6R3</accession>
<keyword evidence="1" id="KW-0489">Methyltransferase</keyword>
<dbReference type="Proteomes" id="UP000604046">
    <property type="component" value="Unassembled WGS sequence"/>
</dbReference>
<gene>
    <name evidence="5" type="primary">bioC</name>
    <name evidence="5" type="ORF">SNAT2548_LOCUS25961</name>
</gene>
<dbReference type="GO" id="GO:0032259">
    <property type="term" value="P:methylation"/>
    <property type="evidence" value="ECO:0007669"/>
    <property type="project" value="UniProtKB-KW"/>
</dbReference>
<feature type="domain" description="Methyltransferase type 11" evidence="4">
    <location>
        <begin position="328"/>
        <end position="423"/>
    </location>
</feature>
<evidence type="ECO:0000313" key="5">
    <source>
        <dbReference type="EMBL" id="CAE7464778.1"/>
    </source>
</evidence>
<evidence type="ECO:0000256" key="1">
    <source>
        <dbReference type="ARBA" id="ARBA00022603"/>
    </source>
</evidence>
<name>A0A812S6R3_9DINO</name>
<keyword evidence="2" id="KW-0808">Transferase</keyword>
<sequence length="504" mass="53853">MTAHAIAPTANALLQAGAKAHKLGDLRAAEELYQQALDSLGVSSSDAAKEKDTDVAEIFHLLGALRVQKLVGSAKDEEDDEEPFLQGKAAASLAEAIALLRCARASLPSTASDTARARVASSLGTAMLHAPKEQGLARAKGSALEEAVAILREACSLDPQRWSAWYNLSRALALFGLVKERQGLTDDVRALNEERIRALRSAQRLRPKHAGCLYRLGMACREKGEGDEALQMLGDFMTATEGDSSAGCLRRRAGASHWLAVLRGETTATAPPEYVAGLFDGYAERFDDHLVGALEYRTPELLAAELKSMKDTLLAESPGSRPFARCADLGCGTGLMGPPLRELGVEHLAGVDLSAKMLEVAKEKDRGYDKLVCGDLVDIFQEEGQATEFDLVVAADVFVYVGDLLPALLATSQSLTPRGVVAFSTEAPPRSGSANEKEGRVPEGGYKLAETGRYMHTASYVRSTAEACGLHLSKRANVVLRKNGGKPVHGQLHILRKVSEGLPS</sequence>
<dbReference type="SUPFAM" id="SSF48452">
    <property type="entry name" value="TPR-like"/>
    <property type="match status" value="1"/>
</dbReference>
<dbReference type="Gene3D" id="3.40.50.150">
    <property type="entry name" value="Vaccinia Virus protein VP39"/>
    <property type="match status" value="1"/>
</dbReference>
<evidence type="ECO:0000313" key="6">
    <source>
        <dbReference type="Proteomes" id="UP000604046"/>
    </source>
</evidence>
<dbReference type="InterPro" id="IPR011990">
    <property type="entry name" value="TPR-like_helical_dom_sf"/>
</dbReference>
<dbReference type="InterPro" id="IPR013216">
    <property type="entry name" value="Methyltransf_11"/>
</dbReference>
<dbReference type="OrthoDB" id="3647at2759"/>
<dbReference type="Gene3D" id="1.25.40.10">
    <property type="entry name" value="Tetratricopeptide repeat domain"/>
    <property type="match status" value="1"/>
</dbReference>
<reference evidence="5" key="1">
    <citation type="submission" date="2021-02" db="EMBL/GenBank/DDBJ databases">
        <authorList>
            <person name="Dougan E. K."/>
            <person name="Rhodes N."/>
            <person name="Thang M."/>
            <person name="Chan C."/>
        </authorList>
    </citation>
    <scope>NUCLEOTIDE SEQUENCE</scope>
</reference>
<evidence type="ECO:0000259" key="4">
    <source>
        <dbReference type="Pfam" id="PF08241"/>
    </source>
</evidence>
<proteinExistence type="predicted"/>
<dbReference type="EMBL" id="CAJNDS010002412">
    <property type="protein sequence ID" value="CAE7464778.1"/>
    <property type="molecule type" value="Genomic_DNA"/>
</dbReference>
<dbReference type="GO" id="GO:0008757">
    <property type="term" value="F:S-adenosylmethionine-dependent methyltransferase activity"/>
    <property type="evidence" value="ECO:0007669"/>
    <property type="project" value="InterPro"/>
</dbReference>
<dbReference type="PANTHER" id="PTHR43464:SF19">
    <property type="entry name" value="UBIQUINONE BIOSYNTHESIS O-METHYLTRANSFERASE, MITOCHONDRIAL"/>
    <property type="match status" value="1"/>
</dbReference>
<dbReference type="Pfam" id="PF08241">
    <property type="entry name" value="Methyltransf_11"/>
    <property type="match status" value="1"/>
</dbReference>
<evidence type="ECO:0000256" key="2">
    <source>
        <dbReference type="ARBA" id="ARBA00022679"/>
    </source>
</evidence>
<organism evidence="5 6">
    <name type="scientific">Symbiodinium natans</name>
    <dbReference type="NCBI Taxonomy" id="878477"/>
    <lineage>
        <taxon>Eukaryota</taxon>
        <taxon>Sar</taxon>
        <taxon>Alveolata</taxon>
        <taxon>Dinophyceae</taxon>
        <taxon>Suessiales</taxon>
        <taxon>Symbiodiniaceae</taxon>
        <taxon>Symbiodinium</taxon>
    </lineage>
</organism>
<comment type="caution">
    <text evidence="5">The sequence shown here is derived from an EMBL/GenBank/DDBJ whole genome shotgun (WGS) entry which is preliminary data.</text>
</comment>
<dbReference type="InterPro" id="IPR029063">
    <property type="entry name" value="SAM-dependent_MTases_sf"/>
</dbReference>
<protein>
    <submittedName>
        <fullName evidence="5">BioC protein</fullName>
    </submittedName>
</protein>
<dbReference type="SUPFAM" id="SSF53335">
    <property type="entry name" value="S-adenosyl-L-methionine-dependent methyltransferases"/>
    <property type="match status" value="1"/>
</dbReference>
<keyword evidence="6" id="KW-1185">Reference proteome</keyword>
<keyword evidence="3" id="KW-0949">S-adenosyl-L-methionine</keyword>
<dbReference type="AlphaFoldDB" id="A0A812S6R3"/>
<dbReference type="CDD" id="cd02440">
    <property type="entry name" value="AdoMet_MTases"/>
    <property type="match status" value="1"/>
</dbReference>
<evidence type="ECO:0000256" key="3">
    <source>
        <dbReference type="ARBA" id="ARBA00022691"/>
    </source>
</evidence>
<dbReference type="PANTHER" id="PTHR43464">
    <property type="entry name" value="METHYLTRANSFERASE"/>
    <property type="match status" value="1"/>
</dbReference>